<dbReference type="InterPro" id="IPR000873">
    <property type="entry name" value="AMP-dep_synth/lig_dom"/>
</dbReference>
<dbReference type="Gene3D" id="3.30.300.30">
    <property type="match status" value="1"/>
</dbReference>
<organism evidence="4 5">
    <name type="scientific">Patulibacter brassicae</name>
    <dbReference type="NCBI Taxonomy" id="1705717"/>
    <lineage>
        <taxon>Bacteria</taxon>
        <taxon>Bacillati</taxon>
        <taxon>Actinomycetota</taxon>
        <taxon>Thermoleophilia</taxon>
        <taxon>Solirubrobacterales</taxon>
        <taxon>Patulibacteraceae</taxon>
        <taxon>Patulibacter</taxon>
    </lineage>
</organism>
<comment type="caution">
    <text evidence="4">The sequence shown here is derived from an EMBL/GenBank/DDBJ whole genome shotgun (WGS) entry which is preliminary data.</text>
</comment>
<feature type="domain" description="AMP-dependent synthetase/ligase" evidence="2">
    <location>
        <begin position="32"/>
        <end position="390"/>
    </location>
</feature>
<evidence type="ECO:0000313" key="5">
    <source>
        <dbReference type="Proteomes" id="UP001277761"/>
    </source>
</evidence>
<feature type="domain" description="AMP-binding enzyme C-terminal" evidence="3">
    <location>
        <begin position="450"/>
        <end position="528"/>
    </location>
</feature>
<dbReference type="InterPro" id="IPR042099">
    <property type="entry name" value="ANL_N_sf"/>
</dbReference>
<dbReference type="PANTHER" id="PTHR24096:SF323">
    <property type="entry name" value="BLR3536 PROTEIN"/>
    <property type="match status" value="1"/>
</dbReference>
<dbReference type="Pfam" id="PF00501">
    <property type="entry name" value="AMP-binding"/>
    <property type="match status" value="1"/>
</dbReference>
<dbReference type="Gene3D" id="3.40.50.12780">
    <property type="entry name" value="N-terminal domain of ligase-like"/>
    <property type="match status" value="1"/>
</dbReference>
<evidence type="ECO:0000259" key="3">
    <source>
        <dbReference type="Pfam" id="PF13193"/>
    </source>
</evidence>
<keyword evidence="5" id="KW-1185">Reference proteome</keyword>
<dbReference type="InterPro" id="IPR045851">
    <property type="entry name" value="AMP-bd_C_sf"/>
</dbReference>
<evidence type="ECO:0000256" key="1">
    <source>
        <dbReference type="SAM" id="MobiDB-lite"/>
    </source>
</evidence>
<name>A0ABU4VPB9_9ACTN</name>
<dbReference type="EMBL" id="JAXAVX010000007">
    <property type="protein sequence ID" value="MDX8152703.1"/>
    <property type="molecule type" value="Genomic_DNA"/>
</dbReference>
<dbReference type="Proteomes" id="UP001277761">
    <property type="component" value="Unassembled WGS sequence"/>
</dbReference>
<reference evidence="4 5" key="1">
    <citation type="submission" date="2023-11" db="EMBL/GenBank/DDBJ databases">
        <authorList>
            <person name="Xu M."/>
            <person name="Jiang T."/>
        </authorList>
    </citation>
    <scope>NUCLEOTIDE SEQUENCE [LARGE SCALE GENOMIC DNA]</scope>
    <source>
        <strain evidence="4 5">SD</strain>
    </source>
</reference>
<accession>A0ABU4VPB9</accession>
<dbReference type="PROSITE" id="PS00455">
    <property type="entry name" value="AMP_BINDING"/>
    <property type="match status" value="1"/>
</dbReference>
<protein>
    <submittedName>
        <fullName evidence="4">Acyl-CoA synthetase</fullName>
    </submittedName>
</protein>
<sequence length="552" mass="60378">MHSTPSPARDDQAPGATDQPPPGTATGAFPDDHAAHDPDRVAFRMARSGEVVTYGALVDRSRRIARHLRERGLVHGDAIALLMHNEPAFLEVAWGAQRSGLRYTAVSSRLTGPEVAYILQDSGARVLFVSPGCLPVARDALTALTEEFPQAPVPELVVTGGPAEGVEDLDRLLEPVPANPPLDDEVEGIDLLYSSGTTGRPKGVEDVLPLNPLGTPPGIAAMLRSTYGFDRDTVYLSPAPLYHSAPLRFNMTVHRAGGQCIVMERFDALEALELIERHRVTHAVMVPTMFVRMLKLPEEQRRRFDVSSLQVVIHAAAPCPADVKRAMIEWFGPVVHEFYSATENNLFTAITSEEALERPGSVGRAKLGIAHILDDEGRELPPGEIGTIWAEDGPRFTYRNDPEKTAASRNERGWTTVGDVGYLDEDGYLYMSDRRADLVLSGGVNIYPQEAESALITHPKVADVAVFGVPHDELGQEVKAVVQVAEGATPGPELAEELLAFVQGRLAKFKCPRSIDFADELPRHPTGKLYKRLLRDRYLAAHERGTTPDLRF</sequence>
<dbReference type="InterPro" id="IPR025110">
    <property type="entry name" value="AMP-bd_C"/>
</dbReference>
<evidence type="ECO:0000259" key="2">
    <source>
        <dbReference type="Pfam" id="PF00501"/>
    </source>
</evidence>
<dbReference type="RefSeq" id="WP_319954859.1">
    <property type="nucleotide sequence ID" value="NZ_JAXAVX010000007.1"/>
</dbReference>
<dbReference type="InterPro" id="IPR020845">
    <property type="entry name" value="AMP-binding_CS"/>
</dbReference>
<gene>
    <name evidence="4" type="ORF">SK069_13940</name>
</gene>
<dbReference type="SUPFAM" id="SSF56801">
    <property type="entry name" value="Acetyl-CoA synthetase-like"/>
    <property type="match status" value="1"/>
</dbReference>
<proteinExistence type="predicted"/>
<dbReference type="PANTHER" id="PTHR24096">
    <property type="entry name" value="LONG-CHAIN-FATTY-ACID--COA LIGASE"/>
    <property type="match status" value="1"/>
</dbReference>
<dbReference type="Pfam" id="PF13193">
    <property type="entry name" value="AMP-binding_C"/>
    <property type="match status" value="1"/>
</dbReference>
<evidence type="ECO:0000313" key="4">
    <source>
        <dbReference type="EMBL" id="MDX8152703.1"/>
    </source>
</evidence>
<feature type="region of interest" description="Disordered" evidence="1">
    <location>
        <begin position="1"/>
        <end position="36"/>
    </location>
</feature>